<reference evidence="13 14" key="1">
    <citation type="submission" date="2023-01" db="EMBL/GenBank/DDBJ databases">
        <title>Complete genome sequence of Marinomonas pontica strain 200518_36.</title>
        <authorList>
            <person name="Ueki S."/>
            <person name="Gajardo G."/>
            <person name="Maruyama F."/>
        </authorList>
    </citation>
    <scope>NUCLEOTIDE SEQUENCE [LARGE SCALE GENOMIC DNA]</scope>
    <source>
        <strain evidence="13 14">200518_36</strain>
    </source>
</reference>
<proteinExistence type="inferred from homology"/>
<evidence type="ECO:0000256" key="9">
    <source>
        <dbReference type="ARBA" id="ARBA00023136"/>
    </source>
</evidence>
<dbReference type="InterPro" id="IPR000515">
    <property type="entry name" value="MetI-like"/>
</dbReference>
<evidence type="ECO:0000256" key="3">
    <source>
        <dbReference type="ARBA" id="ARBA00007069"/>
    </source>
</evidence>
<evidence type="ECO:0000256" key="10">
    <source>
        <dbReference type="RuleBase" id="RU363032"/>
    </source>
</evidence>
<evidence type="ECO:0000256" key="4">
    <source>
        <dbReference type="ARBA" id="ARBA00022448"/>
    </source>
</evidence>
<feature type="transmembrane region" description="Helical" evidence="10">
    <location>
        <begin position="137"/>
        <end position="158"/>
    </location>
</feature>
<dbReference type="EMBL" id="AP027271">
    <property type="protein sequence ID" value="BDX02080.1"/>
    <property type="molecule type" value="Genomic_DNA"/>
</dbReference>
<accession>A0ABM8FDF4</accession>
<evidence type="ECO:0000259" key="12">
    <source>
        <dbReference type="PROSITE" id="PS50928"/>
    </source>
</evidence>
<sequence>MLLSPEDLGAIWLTLKLASLVTLLLIVLCTPLAWWLARTQSWLKGPINAIVAMPLVLPPTVLGFYLLLLLGPQGSVGAFLGQIGFSALPFSFAGLVVASMLYSLPFVVQPIQNAFIAIGTKPLEAAATLRSSPWDRFLYVALPLAKPGYISAAILGFAHTVGEFGVVLMIGGNIPNETRVISIQIYDHVEALEYGQAHTLSLLMMAFAFIVLAFLYGNQKRQKHHVVAGSVL</sequence>
<comment type="similarity">
    <text evidence="3 11">Belongs to the binding-protein-dependent transport system permease family. CysTW subfamily.</text>
</comment>
<evidence type="ECO:0000313" key="13">
    <source>
        <dbReference type="EMBL" id="BDX02080.1"/>
    </source>
</evidence>
<evidence type="ECO:0000256" key="11">
    <source>
        <dbReference type="RuleBase" id="RU365097"/>
    </source>
</evidence>
<name>A0ABM8FDF4_9GAMM</name>
<comment type="subcellular location">
    <subcellularLocation>
        <location evidence="11">Cell inner membrane</location>
        <topology evidence="11">Multi-pass membrane protein</topology>
    </subcellularLocation>
    <subcellularLocation>
        <location evidence="2 10">Cell membrane</location>
        <topology evidence="2 10">Multi-pass membrane protein</topology>
    </subcellularLocation>
</comment>
<comment type="function">
    <text evidence="1 11">Part of the binding-protein-dependent transport system for molybdenum; probably responsible for the translocation of the substrate across the membrane.</text>
</comment>
<evidence type="ECO:0000256" key="2">
    <source>
        <dbReference type="ARBA" id="ARBA00004651"/>
    </source>
</evidence>
<keyword evidence="7 10" id="KW-0812">Transmembrane</keyword>
<dbReference type="PANTHER" id="PTHR30183:SF8">
    <property type="entry name" value="MOLYBDENUM TRANSPORT SYSTEM PERMEASE"/>
    <property type="match status" value="1"/>
</dbReference>
<dbReference type="Proteomes" id="UP001307608">
    <property type="component" value="Chromosome"/>
</dbReference>
<evidence type="ECO:0000256" key="5">
    <source>
        <dbReference type="ARBA" id="ARBA00022475"/>
    </source>
</evidence>
<dbReference type="Pfam" id="PF00528">
    <property type="entry name" value="BPD_transp_1"/>
    <property type="match status" value="1"/>
</dbReference>
<protein>
    <recommendedName>
        <fullName evidence="11">Molybdenum transport system permease</fullName>
    </recommendedName>
</protein>
<feature type="transmembrane region" description="Helical" evidence="10">
    <location>
        <begin position="83"/>
        <end position="104"/>
    </location>
</feature>
<dbReference type="PANTHER" id="PTHR30183">
    <property type="entry name" value="MOLYBDENUM TRANSPORT SYSTEM PERMEASE PROTEIN MODB"/>
    <property type="match status" value="1"/>
</dbReference>
<feature type="domain" description="ABC transmembrane type-1" evidence="12">
    <location>
        <begin position="11"/>
        <end position="215"/>
    </location>
</feature>
<feature type="transmembrane region" description="Helical" evidence="10">
    <location>
        <begin position="197"/>
        <end position="216"/>
    </location>
</feature>
<dbReference type="RefSeq" id="WP_338265667.1">
    <property type="nucleotide sequence ID" value="NZ_AP027271.1"/>
</dbReference>
<keyword evidence="4 10" id="KW-0813">Transport</keyword>
<keyword evidence="6 11" id="KW-0500">Molybdenum</keyword>
<keyword evidence="14" id="KW-1185">Reference proteome</keyword>
<evidence type="ECO:0000256" key="8">
    <source>
        <dbReference type="ARBA" id="ARBA00022989"/>
    </source>
</evidence>
<gene>
    <name evidence="13" type="primary">modB</name>
    <name evidence="13" type="ORF">MACH16_08280</name>
</gene>
<keyword evidence="9 10" id="KW-0472">Membrane</keyword>
<dbReference type="CDD" id="cd06261">
    <property type="entry name" value="TM_PBP2"/>
    <property type="match status" value="1"/>
</dbReference>
<evidence type="ECO:0000256" key="7">
    <source>
        <dbReference type="ARBA" id="ARBA00022692"/>
    </source>
</evidence>
<organism evidence="13 14">
    <name type="scientific">Marinomonas pontica</name>
    <dbReference type="NCBI Taxonomy" id="264739"/>
    <lineage>
        <taxon>Bacteria</taxon>
        <taxon>Pseudomonadati</taxon>
        <taxon>Pseudomonadota</taxon>
        <taxon>Gammaproteobacteria</taxon>
        <taxon>Oceanospirillales</taxon>
        <taxon>Oceanospirillaceae</taxon>
        <taxon>Marinomonas</taxon>
    </lineage>
</organism>
<evidence type="ECO:0000313" key="14">
    <source>
        <dbReference type="Proteomes" id="UP001307608"/>
    </source>
</evidence>
<dbReference type="PROSITE" id="PS50928">
    <property type="entry name" value="ABC_TM1"/>
    <property type="match status" value="1"/>
</dbReference>
<evidence type="ECO:0000256" key="6">
    <source>
        <dbReference type="ARBA" id="ARBA00022505"/>
    </source>
</evidence>
<evidence type="ECO:0000256" key="1">
    <source>
        <dbReference type="ARBA" id="ARBA00002949"/>
    </source>
</evidence>
<keyword evidence="11" id="KW-0997">Cell inner membrane</keyword>
<keyword evidence="5" id="KW-1003">Cell membrane</keyword>
<dbReference type="NCBIfam" id="TIGR02141">
    <property type="entry name" value="modB_ABC"/>
    <property type="match status" value="1"/>
</dbReference>
<dbReference type="InterPro" id="IPR011867">
    <property type="entry name" value="ModB_ABC"/>
</dbReference>
<feature type="transmembrane region" description="Helical" evidence="10">
    <location>
        <begin position="12"/>
        <end position="37"/>
    </location>
</feature>
<keyword evidence="8 10" id="KW-1133">Transmembrane helix</keyword>
<dbReference type="SUPFAM" id="SSF161098">
    <property type="entry name" value="MetI-like"/>
    <property type="match status" value="1"/>
</dbReference>
<dbReference type="InterPro" id="IPR035906">
    <property type="entry name" value="MetI-like_sf"/>
</dbReference>
<dbReference type="Gene3D" id="1.10.3720.10">
    <property type="entry name" value="MetI-like"/>
    <property type="match status" value="1"/>
</dbReference>
<feature type="transmembrane region" description="Helical" evidence="10">
    <location>
        <begin position="49"/>
        <end position="71"/>
    </location>
</feature>